<comment type="caution">
    <text evidence="2">The sequence shown here is derived from an EMBL/GenBank/DDBJ whole genome shotgun (WGS) entry which is preliminary data.</text>
</comment>
<dbReference type="AlphaFoldDB" id="A0A1Z5IUL0"/>
<proteinExistence type="predicted"/>
<evidence type="ECO:0000313" key="2">
    <source>
        <dbReference type="EMBL" id="GAX05454.1"/>
    </source>
</evidence>
<sequence length="166" mass="16961">MADTKTFDIYDDKGTKIVDAKPSPIEIDGLTASKTYTGYTASYAGATAKTPLGDIVTKAPAKVAVTSIKLDQTTVNAKVGDTFKLVATVAPANATDVTYAYTSSDDKVATVDADGNGKAIAAGTATITVTTTDGAKTATATITVVEPTPKIDKVETTDTTATVTLE</sequence>
<dbReference type="RefSeq" id="WP_089120758.1">
    <property type="nucleotide sequence ID" value="NZ_BCMI01000005.1"/>
</dbReference>
<feature type="domain" description="BIG2" evidence="1">
    <location>
        <begin position="64"/>
        <end position="141"/>
    </location>
</feature>
<evidence type="ECO:0000259" key="1">
    <source>
        <dbReference type="SMART" id="SM00635"/>
    </source>
</evidence>
<protein>
    <recommendedName>
        <fullName evidence="1">BIG2 domain-containing protein</fullName>
    </recommendedName>
</protein>
<dbReference type="InterPro" id="IPR003343">
    <property type="entry name" value="Big_2"/>
</dbReference>
<dbReference type="Gene3D" id="2.60.40.1080">
    <property type="match status" value="1"/>
</dbReference>
<name>A0A1Z5IUL0_9LACO</name>
<dbReference type="InterPro" id="IPR008964">
    <property type="entry name" value="Invasin/intimin_cell_adhesion"/>
</dbReference>
<accession>A0A1Z5IUL0</accession>
<dbReference type="EMBL" id="BCMI01000005">
    <property type="protein sequence ID" value="GAX05454.1"/>
    <property type="molecule type" value="Genomic_DNA"/>
</dbReference>
<evidence type="ECO:0000313" key="3">
    <source>
        <dbReference type="Proteomes" id="UP000198414"/>
    </source>
</evidence>
<organism evidence="2 3">
    <name type="scientific">Secundilactobacillus pentosiphilus</name>
    <dbReference type="NCBI Taxonomy" id="1714682"/>
    <lineage>
        <taxon>Bacteria</taxon>
        <taxon>Bacillati</taxon>
        <taxon>Bacillota</taxon>
        <taxon>Bacilli</taxon>
        <taxon>Lactobacillales</taxon>
        <taxon>Lactobacillaceae</taxon>
        <taxon>Secundilactobacillus</taxon>
    </lineage>
</organism>
<dbReference type="SUPFAM" id="SSF49373">
    <property type="entry name" value="Invasin/intimin cell-adhesion fragments"/>
    <property type="match status" value="1"/>
</dbReference>
<reference evidence="2 3" key="1">
    <citation type="submission" date="2015-11" db="EMBL/GenBank/DDBJ databases">
        <title>Draft genome sequences of new species of the genus Lactobacillus isolated from orchardgrass silage.</title>
        <authorList>
            <person name="Tohno M."/>
            <person name="Tanizawa Y."/>
            <person name="Arita M."/>
        </authorList>
    </citation>
    <scope>NUCLEOTIDE SEQUENCE [LARGE SCALE GENOMIC DNA]</scope>
    <source>
        <strain evidence="2 3">IWT25</strain>
    </source>
</reference>
<dbReference type="Proteomes" id="UP000198414">
    <property type="component" value="Unassembled WGS sequence"/>
</dbReference>
<dbReference type="Pfam" id="PF02368">
    <property type="entry name" value="Big_2"/>
    <property type="match status" value="1"/>
</dbReference>
<dbReference type="SMART" id="SM00635">
    <property type="entry name" value="BID_2"/>
    <property type="match status" value="1"/>
</dbReference>
<gene>
    <name evidence="2" type="ORF">IWT25_00760</name>
</gene>